<sequence>MSGEIDEDAISLESLQAQIDLSMSFATSLVSSWVKPQKKTGSSRSRDLEKELLEATSRRPRLGVGAAPSEHTSLPRETIRLKGQLIGKKRSREQEEVDAMKKRDEEDDEEESRGGAIKKKVKIDPFAKPNKKKSSVLAVAPGPSQPKERQEKHASPGPTEEETIETSPKKKKRKPKAPTTSEATIKSSTNGDSEISRSVSPTAPIATQNKPPSPRKAREAEESLKLDVLSTSSGASNDLSLPSASNPHIRLSTAALVKPRDIPSSSNLPGDFLNKPILNLHEISSDNESDDGNTKSTPSSPKKKRRRRKKKKAAVDNHTSPQPAPSSTVKILIS</sequence>
<feature type="compositionally biased region" description="Polar residues" evidence="1">
    <location>
        <begin position="229"/>
        <end position="246"/>
    </location>
</feature>
<feature type="region of interest" description="Disordered" evidence="1">
    <location>
        <begin position="283"/>
        <end position="334"/>
    </location>
</feature>
<protein>
    <submittedName>
        <fullName evidence="2">Uncharacterized protein</fullName>
    </submittedName>
</protein>
<evidence type="ECO:0000313" key="3">
    <source>
        <dbReference type="Proteomes" id="UP000541558"/>
    </source>
</evidence>
<feature type="compositionally biased region" description="Polar residues" evidence="1">
    <location>
        <begin position="179"/>
        <end position="210"/>
    </location>
</feature>
<name>A0A8H5FE52_9AGAR</name>
<dbReference type="Proteomes" id="UP000541558">
    <property type="component" value="Unassembled WGS sequence"/>
</dbReference>
<accession>A0A8H5FE52</accession>
<evidence type="ECO:0000256" key="1">
    <source>
        <dbReference type="SAM" id="MobiDB-lite"/>
    </source>
</evidence>
<proteinExistence type="predicted"/>
<keyword evidence="3" id="KW-1185">Reference proteome</keyword>
<dbReference type="AlphaFoldDB" id="A0A8H5FE52"/>
<feature type="region of interest" description="Disordered" evidence="1">
    <location>
        <begin position="32"/>
        <end position="248"/>
    </location>
</feature>
<feature type="compositionally biased region" description="Basic residues" evidence="1">
    <location>
        <begin position="301"/>
        <end position="312"/>
    </location>
</feature>
<dbReference type="OrthoDB" id="3438340at2759"/>
<feature type="compositionally biased region" description="Basic and acidic residues" evidence="1">
    <location>
        <begin position="216"/>
        <end position="225"/>
    </location>
</feature>
<reference evidence="2 3" key="1">
    <citation type="journal article" date="2020" name="ISME J.">
        <title>Uncovering the hidden diversity of litter-decomposition mechanisms in mushroom-forming fungi.</title>
        <authorList>
            <person name="Floudas D."/>
            <person name="Bentzer J."/>
            <person name="Ahren D."/>
            <person name="Johansson T."/>
            <person name="Persson P."/>
            <person name="Tunlid A."/>
        </authorList>
    </citation>
    <scope>NUCLEOTIDE SEQUENCE [LARGE SCALE GENOMIC DNA]</scope>
    <source>
        <strain evidence="2 3">CBS 175.51</strain>
    </source>
</reference>
<evidence type="ECO:0000313" key="2">
    <source>
        <dbReference type="EMBL" id="KAF5333476.1"/>
    </source>
</evidence>
<feature type="compositionally biased region" description="Basic and acidic residues" evidence="1">
    <location>
        <begin position="92"/>
        <end position="104"/>
    </location>
</feature>
<gene>
    <name evidence="2" type="ORF">D9611_002543</name>
</gene>
<comment type="caution">
    <text evidence="2">The sequence shown here is derived from an EMBL/GenBank/DDBJ whole genome shotgun (WGS) entry which is preliminary data.</text>
</comment>
<organism evidence="2 3">
    <name type="scientific">Ephemerocybe angulata</name>
    <dbReference type="NCBI Taxonomy" id="980116"/>
    <lineage>
        <taxon>Eukaryota</taxon>
        <taxon>Fungi</taxon>
        <taxon>Dikarya</taxon>
        <taxon>Basidiomycota</taxon>
        <taxon>Agaricomycotina</taxon>
        <taxon>Agaricomycetes</taxon>
        <taxon>Agaricomycetidae</taxon>
        <taxon>Agaricales</taxon>
        <taxon>Agaricineae</taxon>
        <taxon>Psathyrellaceae</taxon>
        <taxon>Ephemerocybe</taxon>
    </lineage>
</organism>
<feature type="compositionally biased region" description="Basic and acidic residues" evidence="1">
    <location>
        <begin position="44"/>
        <end position="57"/>
    </location>
</feature>
<feature type="compositionally biased region" description="Polar residues" evidence="1">
    <location>
        <begin position="317"/>
        <end position="334"/>
    </location>
</feature>
<dbReference type="EMBL" id="JAACJK010000109">
    <property type="protein sequence ID" value="KAF5333476.1"/>
    <property type="molecule type" value="Genomic_DNA"/>
</dbReference>